<comment type="similarity">
    <text evidence="1">Belongs to the RMI1 family.</text>
</comment>
<feature type="compositionally biased region" description="Acidic residues" evidence="3">
    <location>
        <begin position="125"/>
        <end position="139"/>
    </location>
</feature>
<gene>
    <name evidence="5" type="ORF">FA15DRAFT_645975</name>
</gene>
<dbReference type="Proteomes" id="UP000307440">
    <property type="component" value="Unassembled WGS sequence"/>
</dbReference>
<evidence type="ECO:0000259" key="4">
    <source>
        <dbReference type="Pfam" id="PF08585"/>
    </source>
</evidence>
<dbReference type="GO" id="GO:0016604">
    <property type="term" value="C:nuclear body"/>
    <property type="evidence" value="ECO:0007669"/>
    <property type="project" value="TreeGrafter"/>
</dbReference>
<keyword evidence="6" id="KW-1185">Reference proteome</keyword>
<dbReference type="InterPro" id="IPR042470">
    <property type="entry name" value="RMI1_N_C_sf"/>
</dbReference>
<organism evidence="5 6">
    <name type="scientific">Coprinopsis marcescibilis</name>
    <name type="common">Agaric fungus</name>
    <name type="synonym">Psathyrella marcescibilis</name>
    <dbReference type="NCBI Taxonomy" id="230819"/>
    <lineage>
        <taxon>Eukaryota</taxon>
        <taxon>Fungi</taxon>
        <taxon>Dikarya</taxon>
        <taxon>Basidiomycota</taxon>
        <taxon>Agaricomycotina</taxon>
        <taxon>Agaricomycetes</taxon>
        <taxon>Agaricomycetidae</taxon>
        <taxon>Agaricales</taxon>
        <taxon>Agaricineae</taxon>
        <taxon>Psathyrellaceae</taxon>
        <taxon>Coprinopsis</taxon>
    </lineage>
</organism>
<dbReference type="Pfam" id="PF08585">
    <property type="entry name" value="RMI1_N_C"/>
    <property type="match status" value="1"/>
</dbReference>
<dbReference type="GO" id="GO:0000724">
    <property type="term" value="P:double-strand break repair via homologous recombination"/>
    <property type="evidence" value="ECO:0007669"/>
    <property type="project" value="TreeGrafter"/>
</dbReference>
<dbReference type="EMBL" id="ML210276">
    <property type="protein sequence ID" value="TFK21189.1"/>
    <property type="molecule type" value="Genomic_DNA"/>
</dbReference>
<accession>A0A5C3KLF7</accession>
<evidence type="ECO:0000256" key="3">
    <source>
        <dbReference type="SAM" id="MobiDB-lite"/>
    </source>
</evidence>
<dbReference type="GO" id="GO:0031422">
    <property type="term" value="C:RecQ family helicase-topoisomerase III complex"/>
    <property type="evidence" value="ECO:0007669"/>
    <property type="project" value="TreeGrafter"/>
</dbReference>
<name>A0A5C3KLF7_COPMA</name>
<dbReference type="STRING" id="230819.A0A5C3KLF7"/>
<dbReference type="Gene3D" id="2.40.50.770">
    <property type="entry name" value="RecQ-mediated genome instability protein Rmi1, C-terminal domain"/>
    <property type="match status" value="1"/>
</dbReference>
<evidence type="ECO:0000313" key="5">
    <source>
        <dbReference type="EMBL" id="TFK21189.1"/>
    </source>
</evidence>
<dbReference type="PANTHER" id="PTHR14790">
    <property type="entry name" value="RECQ-MEDIATED GENOME INSTABILITY PROTEIN 1 RMI1"/>
    <property type="match status" value="1"/>
</dbReference>
<proteinExistence type="inferred from homology"/>
<evidence type="ECO:0000256" key="2">
    <source>
        <dbReference type="ARBA" id="ARBA00018987"/>
    </source>
</evidence>
<sequence length="194" mass="21493">MEHAVPQRLHQWIEANYPRPRIDPAWLQDCYTWLVSEGTDPDPPHYTNMIAKVEEQIHKSDLYDSTMHGTGLPVQVASPTTTTTLGGPPVLVQLVALTDVGISAFQLEQVRKAREERVEQGTVLEEGEGEGEGDVEVEGEGPMPKYPRGTLLLHLSDGVTTLKAMEYRPLPDFSLLTTPLGLKVRISVHPCPVH</sequence>
<dbReference type="GO" id="GO:0000712">
    <property type="term" value="P:resolution of meiotic recombination intermediates"/>
    <property type="evidence" value="ECO:0007669"/>
    <property type="project" value="TreeGrafter"/>
</dbReference>
<protein>
    <recommendedName>
        <fullName evidence="2">RecQ-mediated genome instability protein 1</fullName>
    </recommendedName>
</protein>
<feature type="domain" description="RecQ mediated genome instability protein 1 OB-fold" evidence="4">
    <location>
        <begin position="73"/>
        <end position="187"/>
    </location>
</feature>
<evidence type="ECO:0000313" key="6">
    <source>
        <dbReference type="Proteomes" id="UP000307440"/>
    </source>
</evidence>
<dbReference type="AlphaFoldDB" id="A0A5C3KLF7"/>
<dbReference type="InterPro" id="IPR013894">
    <property type="entry name" value="RMI1_OB"/>
</dbReference>
<dbReference type="SMART" id="SM01161">
    <property type="entry name" value="DUF1767"/>
    <property type="match status" value="1"/>
</dbReference>
<dbReference type="PANTHER" id="PTHR14790:SF15">
    <property type="entry name" value="RECQ-MEDIATED GENOME INSTABILITY PROTEIN 1"/>
    <property type="match status" value="1"/>
</dbReference>
<feature type="region of interest" description="Disordered" evidence="3">
    <location>
        <begin position="118"/>
        <end position="139"/>
    </location>
</feature>
<reference evidence="5 6" key="1">
    <citation type="journal article" date="2019" name="Nat. Ecol. Evol.">
        <title>Megaphylogeny resolves global patterns of mushroom evolution.</title>
        <authorList>
            <person name="Varga T."/>
            <person name="Krizsan K."/>
            <person name="Foldi C."/>
            <person name="Dima B."/>
            <person name="Sanchez-Garcia M."/>
            <person name="Sanchez-Ramirez S."/>
            <person name="Szollosi G.J."/>
            <person name="Szarkandi J.G."/>
            <person name="Papp V."/>
            <person name="Albert L."/>
            <person name="Andreopoulos W."/>
            <person name="Angelini C."/>
            <person name="Antonin V."/>
            <person name="Barry K.W."/>
            <person name="Bougher N.L."/>
            <person name="Buchanan P."/>
            <person name="Buyck B."/>
            <person name="Bense V."/>
            <person name="Catcheside P."/>
            <person name="Chovatia M."/>
            <person name="Cooper J."/>
            <person name="Damon W."/>
            <person name="Desjardin D."/>
            <person name="Finy P."/>
            <person name="Geml J."/>
            <person name="Haridas S."/>
            <person name="Hughes K."/>
            <person name="Justo A."/>
            <person name="Karasinski D."/>
            <person name="Kautmanova I."/>
            <person name="Kiss B."/>
            <person name="Kocsube S."/>
            <person name="Kotiranta H."/>
            <person name="LaButti K.M."/>
            <person name="Lechner B.E."/>
            <person name="Liimatainen K."/>
            <person name="Lipzen A."/>
            <person name="Lukacs Z."/>
            <person name="Mihaltcheva S."/>
            <person name="Morgado L.N."/>
            <person name="Niskanen T."/>
            <person name="Noordeloos M.E."/>
            <person name="Ohm R.A."/>
            <person name="Ortiz-Santana B."/>
            <person name="Ovrebo C."/>
            <person name="Racz N."/>
            <person name="Riley R."/>
            <person name="Savchenko A."/>
            <person name="Shiryaev A."/>
            <person name="Soop K."/>
            <person name="Spirin V."/>
            <person name="Szebenyi C."/>
            <person name="Tomsovsky M."/>
            <person name="Tulloss R.E."/>
            <person name="Uehling J."/>
            <person name="Grigoriev I.V."/>
            <person name="Vagvolgyi C."/>
            <person name="Papp T."/>
            <person name="Martin F.M."/>
            <person name="Miettinen O."/>
            <person name="Hibbett D.S."/>
            <person name="Nagy L.G."/>
        </authorList>
    </citation>
    <scope>NUCLEOTIDE SEQUENCE [LARGE SCALE GENOMIC DNA]</scope>
    <source>
        <strain evidence="5 6">CBS 121175</strain>
    </source>
</reference>
<dbReference type="OrthoDB" id="341511at2759"/>
<evidence type="ECO:0000256" key="1">
    <source>
        <dbReference type="ARBA" id="ARBA00006395"/>
    </source>
</evidence>